<evidence type="ECO:0000256" key="12">
    <source>
        <dbReference type="SAM" id="Phobius"/>
    </source>
</evidence>
<dbReference type="InterPro" id="IPR001611">
    <property type="entry name" value="Leu-rich_rpt"/>
</dbReference>
<dbReference type="AlphaFoldDB" id="A0AA38ZQA0"/>
<comment type="subcellular location">
    <subcellularLocation>
        <location evidence="1">Cell membrane</location>
    </subcellularLocation>
    <subcellularLocation>
        <location evidence="11">Endomembrane system</location>
        <topology evidence="11">Single-pass membrane protein</topology>
    </subcellularLocation>
</comment>
<dbReference type="GO" id="GO:0012505">
    <property type="term" value="C:endomembrane system"/>
    <property type="evidence" value="ECO:0007669"/>
    <property type="project" value="UniProtKB-SubCell"/>
</dbReference>
<dbReference type="FunFam" id="3.80.10.10:FF:000111">
    <property type="entry name" value="LRR receptor-like serine/threonine-protein kinase ERECTA"/>
    <property type="match status" value="1"/>
</dbReference>
<keyword evidence="10" id="KW-0325">Glycoprotein</keyword>
<evidence type="ECO:0000256" key="3">
    <source>
        <dbReference type="ARBA" id="ARBA00022475"/>
    </source>
</evidence>
<evidence type="ECO:0000256" key="13">
    <source>
        <dbReference type="SAM" id="SignalP"/>
    </source>
</evidence>
<dbReference type="SUPFAM" id="SSF52058">
    <property type="entry name" value="L domain-like"/>
    <property type="match status" value="3"/>
</dbReference>
<evidence type="ECO:0000256" key="7">
    <source>
        <dbReference type="ARBA" id="ARBA00022737"/>
    </source>
</evidence>
<dbReference type="Pfam" id="PF00560">
    <property type="entry name" value="LRR_1"/>
    <property type="match status" value="4"/>
</dbReference>
<sequence>MISNKTCLILFFRFLPIEQASRVGSSFQLLPRDLSCLNDFTSLKLLDLSYNIFSGNVSSPLLFNLTSLEHINLSYNQFEGSFSFNSFANHSKRQVVILGSGSNKFEVKTKYPVGWVPLFQLKGLVLSNCKLTGDLPSFLQYQFRLMGVNLAHNNLTGSFPNWLLENNTRLESLFLMNNSLMGQLLPLGPNTHISSLDISGNQLDGQLQENVAHMIPNIRNLNLSNNMSLVDRVGEHVENAGPQLDLFANNFSREVPKQLLAAKDLEILKLSNNKFHGEIFSTDFNLTGLGYLYLDNNQFKGTLSTVISRASGLQVLDFLDISQNTLSGSLPSLKSMKYLEHLHLQGNMFTRLIPRDFLNSSNLLTLDIRDHRLFGSIPNSISALLKLRILLLRGNLLSGFIPNHLCYLIEISLMDLSNNSFLGPIPRCFGHIPFGEMKKEDVFRRFRDSGYGGSRPTYASYLVKYWGYSNFVYKQKDEVEFVTKNRRDSYGGGLLDFMSGLDLLCNNLTGEIPYELGMLSWIHALNLSHNQLKGSIPKSFSNLSQIESLDLSYNKLGGEIPIELVGLNFLEVFNVAYNNISGRVPDTKAQFVTFDENNYEGNPFFCGAQLKKKCNTSIKSPCTPSQSFESEAKWYDINFVVFFASFTTSYIMILLGFATILYINPHWRQRWFNFIEECIYSCYYFFF</sequence>
<dbReference type="PANTHER" id="PTHR48062:SF52">
    <property type="entry name" value="RECEPTOR-LIKE PROTEIN 8-RELATED"/>
    <property type="match status" value="1"/>
</dbReference>
<dbReference type="EMBL" id="JARBHA010000009">
    <property type="protein sequence ID" value="KAJ9693004.1"/>
    <property type="molecule type" value="Genomic_DNA"/>
</dbReference>
<evidence type="ECO:0000256" key="2">
    <source>
        <dbReference type="ARBA" id="ARBA00009592"/>
    </source>
</evidence>
<dbReference type="InterPro" id="IPR032675">
    <property type="entry name" value="LRR_dom_sf"/>
</dbReference>
<organism evidence="14 15">
    <name type="scientific">Vitis rotundifolia</name>
    <name type="common">Muscadine grape</name>
    <dbReference type="NCBI Taxonomy" id="103349"/>
    <lineage>
        <taxon>Eukaryota</taxon>
        <taxon>Viridiplantae</taxon>
        <taxon>Streptophyta</taxon>
        <taxon>Embryophyta</taxon>
        <taxon>Tracheophyta</taxon>
        <taxon>Spermatophyta</taxon>
        <taxon>Magnoliopsida</taxon>
        <taxon>eudicotyledons</taxon>
        <taxon>Gunneridae</taxon>
        <taxon>Pentapetalae</taxon>
        <taxon>rosids</taxon>
        <taxon>Vitales</taxon>
        <taxon>Vitaceae</taxon>
        <taxon>Viteae</taxon>
        <taxon>Vitis</taxon>
    </lineage>
</organism>
<keyword evidence="8 12" id="KW-1133">Transmembrane helix</keyword>
<dbReference type="PANTHER" id="PTHR48062">
    <property type="entry name" value="RECEPTOR-LIKE PROTEIN 14"/>
    <property type="match status" value="1"/>
</dbReference>
<evidence type="ECO:0000256" key="9">
    <source>
        <dbReference type="ARBA" id="ARBA00023136"/>
    </source>
</evidence>
<protein>
    <submittedName>
        <fullName evidence="14">Uncharacterized protein</fullName>
    </submittedName>
</protein>
<keyword evidence="9 12" id="KW-0472">Membrane</keyword>
<comment type="caution">
    <text evidence="14">The sequence shown here is derived from an EMBL/GenBank/DDBJ whole genome shotgun (WGS) entry which is preliminary data.</text>
</comment>
<keyword evidence="4" id="KW-0433">Leucine-rich repeat</keyword>
<keyword evidence="3" id="KW-1003">Cell membrane</keyword>
<proteinExistence type="inferred from homology"/>
<dbReference type="Proteomes" id="UP001168098">
    <property type="component" value="Unassembled WGS sequence"/>
</dbReference>
<keyword evidence="7" id="KW-0677">Repeat</keyword>
<gene>
    <name evidence="14" type="ORF">PVL29_011919</name>
</gene>
<feature type="signal peptide" evidence="13">
    <location>
        <begin position="1"/>
        <end position="20"/>
    </location>
</feature>
<evidence type="ECO:0000256" key="10">
    <source>
        <dbReference type="ARBA" id="ARBA00023180"/>
    </source>
</evidence>
<evidence type="ECO:0000256" key="6">
    <source>
        <dbReference type="ARBA" id="ARBA00022729"/>
    </source>
</evidence>
<feature type="chain" id="PRO_5041367832" evidence="13">
    <location>
        <begin position="21"/>
        <end position="687"/>
    </location>
</feature>
<name>A0AA38ZQA0_VITRO</name>
<evidence type="ECO:0000256" key="8">
    <source>
        <dbReference type="ARBA" id="ARBA00022989"/>
    </source>
</evidence>
<keyword evidence="6 13" id="KW-0732">Signal</keyword>
<evidence type="ECO:0000256" key="11">
    <source>
        <dbReference type="ARBA" id="ARBA00037847"/>
    </source>
</evidence>
<dbReference type="InterPro" id="IPR051502">
    <property type="entry name" value="RLP_Defense_Trigger"/>
</dbReference>
<dbReference type="GO" id="GO:0005886">
    <property type="term" value="C:plasma membrane"/>
    <property type="evidence" value="ECO:0007669"/>
    <property type="project" value="UniProtKB-SubCell"/>
</dbReference>
<dbReference type="Gene3D" id="3.80.10.10">
    <property type="entry name" value="Ribonuclease Inhibitor"/>
    <property type="match status" value="2"/>
</dbReference>
<feature type="transmembrane region" description="Helical" evidence="12">
    <location>
        <begin position="639"/>
        <end position="663"/>
    </location>
</feature>
<accession>A0AA38ZQA0</accession>
<dbReference type="PRINTS" id="PR00019">
    <property type="entry name" value="LEURICHRPT"/>
</dbReference>
<comment type="similarity">
    <text evidence="2">Belongs to the RLP family.</text>
</comment>
<evidence type="ECO:0000256" key="5">
    <source>
        <dbReference type="ARBA" id="ARBA00022692"/>
    </source>
</evidence>
<evidence type="ECO:0000256" key="4">
    <source>
        <dbReference type="ARBA" id="ARBA00022614"/>
    </source>
</evidence>
<evidence type="ECO:0000256" key="1">
    <source>
        <dbReference type="ARBA" id="ARBA00004236"/>
    </source>
</evidence>
<keyword evidence="5 12" id="KW-0812">Transmembrane</keyword>
<reference evidence="14 15" key="1">
    <citation type="journal article" date="2023" name="BMC Biotechnol.">
        <title>Vitis rotundifolia cv Carlos genome sequencing.</title>
        <authorList>
            <person name="Huff M."/>
            <person name="Hulse-Kemp A."/>
            <person name="Scheffler B."/>
            <person name="Youngblood R."/>
            <person name="Simpson S."/>
            <person name="Babiker E."/>
            <person name="Staton M."/>
        </authorList>
    </citation>
    <scope>NUCLEOTIDE SEQUENCE [LARGE SCALE GENOMIC DNA]</scope>
    <source>
        <tissue evidence="14">Leaf</tissue>
    </source>
</reference>
<evidence type="ECO:0000313" key="15">
    <source>
        <dbReference type="Proteomes" id="UP001168098"/>
    </source>
</evidence>
<dbReference type="Pfam" id="PF13855">
    <property type="entry name" value="LRR_8"/>
    <property type="match status" value="1"/>
</dbReference>
<evidence type="ECO:0000313" key="14">
    <source>
        <dbReference type="EMBL" id="KAJ9693004.1"/>
    </source>
</evidence>
<keyword evidence="15" id="KW-1185">Reference proteome</keyword>